<feature type="transmembrane region" description="Helical" evidence="7">
    <location>
        <begin position="12"/>
        <end position="36"/>
    </location>
</feature>
<dbReference type="GO" id="GO:0005886">
    <property type="term" value="C:plasma membrane"/>
    <property type="evidence" value="ECO:0007669"/>
    <property type="project" value="UniProtKB-SubCell"/>
</dbReference>
<dbReference type="PRINTS" id="PR00260">
    <property type="entry name" value="CHEMTRNSDUCR"/>
</dbReference>
<dbReference type="InterPro" id="IPR004090">
    <property type="entry name" value="Chemotax_Me-accpt_rcpt"/>
</dbReference>
<evidence type="ECO:0000259" key="8">
    <source>
        <dbReference type="Pfam" id="PF02203"/>
    </source>
</evidence>
<name>A0A4Y5ZNZ5_9ENTR</name>
<dbReference type="CDD" id="cd19407">
    <property type="entry name" value="Tar_Tsr_sensor"/>
    <property type="match status" value="1"/>
</dbReference>
<dbReference type="Pfam" id="PF02203">
    <property type="entry name" value="TarH"/>
    <property type="match status" value="1"/>
</dbReference>
<dbReference type="Proteomes" id="UP000318237">
    <property type="component" value="Chromosome"/>
</dbReference>
<feature type="domain" description="Chemotaxis methyl-accepting receptor Tar-related ligand-binding" evidence="8">
    <location>
        <begin position="4"/>
        <end position="108"/>
    </location>
</feature>
<evidence type="ECO:0000256" key="1">
    <source>
        <dbReference type="ARBA" id="ARBA00004236"/>
    </source>
</evidence>
<evidence type="ECO:0000256" key="4">
    <source>
        <dbReference type="ARBA" id="ARBA00022989"/>
    </source>
</evidence>
<evidence type="ECO:0000313" key="9">
    <source>
        <dbReference type="EMBL" id="QDE47261.1"/>
    </source>
</evidence>
<dbReference type="GO" id="GO:0007165">
    <property type="term" value="P:signal transduction"/>
    <property type="evidence" value="ECO:0007669"/>
    <property type="project" value="UniProtKB-KW"/>
</dbReference>
<dbReference type="InterPro" id="IPR003122">
    <property type="entry name" value="Tar_rcpt_lig-bd"/>
</dbReference>
<reference evidence="9 10" key="1">
    <citation type="submission" date="2019-06" db="EMBL/GenBank/DDBJ databases">
        <title>Whole genome sequencing of XDR Enterobacter.</title>
        <authorList>
            <person name="Gnana Soundari P."/>
            <person name="Vijayakumar R."/>
            <person name="Krishnan P."/>
        </authorList>
    </citation>
    <scope>NUCLEOTIDE SEQUENCE [LARGE SCALE GENOMIC DNA]</scope>
    <source>
        <strain evidence="9 10">C126</strain>
    </source>
</reference>
<dbReference type="GO" id="GO:0006935">
    <property type="term" value="P:chemotaxis"/>
    <property type="evidence" value="ECO:0007669"/>
    <property type="project" value="InterPro"/>
</dbReference>
<keyword evidence="2" id="KW-1003">Cell membrane</keyword>
<evidence type="ECO:0000313" key="10">
    <source>
        <dbReference type="Proteomes" id="UP000318237"/>
    </source>
</evidence>
<keyword evidence="5 7" id="KW-0472">Membrane</keyword>
<dbReference type="EMBL" id="CP041054">
    <property type="protein sequence ID" value="QDE47261.1"/>
    <property type="molecule type" value="Genomic_DNA"/>
</dbReference>
<protein>
    <recommendedName>
        <fullName evidence="8">Chemotaxis methyl-accepting receptor Tar-related ligand-binding domain-containing protein</fullName>
    </recommendedName>
</protein>
<gene>
    <name evidence="9" type="ORF">EIN43_05830</name>
</gene>
<keyword evidence="6" id="KW-0807">Transducer</keyword>
<dbReference type="SUPFAM" id="SSF47170">
    <property type="entry name" value="Aspartate receptor, ligand-binding domain"/>
    <property type="match status" value="1"/>
</dbReference>
<accession>A0A4Y5ZNZ5</accession>
<proteinExistence type="predicted"/>
<dbReference type="Gene3D" id="1.20.120.30">
    <property type="entry name" value="Aspartate receptor, ligand-binding domain"/>
    <property type="match status" value="1"/>
</dbReference>
<comment type="subcellular location">
    <subcellularLocation>
        <location evidence="1">Cell membrane</location>
    </subcellularLocation>
</comment>
<organism evidence="9 10">
    <name type="scientific">Enterobacter hormaechei</name>
    <dbReference type="NCBI Taxonomy" id="158836"/>
    <lineage>
        <taxon>Bacteria</taxon>
        <taxon>Pseudomonadati</taxon>
        <taxon>Pseudomonadota</taxon>
        <taxon>Gammaproteobacteria</taxon>
        <taxon>Enterobacterales</taxon>
        <taxon>Enterobacteriaceae</taxon>
        <taxon>Enterobacter</taxon>
        <taxon>Enterobacter cloacae complex</taxon>
    </lineage>
</organism>
<evidence type="ECO:0000256" key="6">
    <source>
        <dbReference type="ARBA" id="ARBA00023224"/>
    </source>
</evidence>
<keyword evidence="3 7" id="KW-0812">Transmembrane</keyword>
<dbReference type="AlphaFoldDB" id="A0A4Y5ZNZ5"/>
<sequence length="115" mass="12706">MTAMLKNLHVITGIIFALTIFCLLQVVTGGLFYSAVNNDRHNFQNSGLLNAQQESLSDSVNTLVKTRVTVTRVAIRYLKTSAIRPLAAINTLLGTANGSLAKAEDYYKTGWLFRR</sequence>
<dbReference type="InterPro" id="IPR035440">
    <property type="entry name" value="4HB_MCP_dom_sf"/>
</dbReference>
<evidence type="ECO:0000256" key="2">
    <source>
        <dbReference type="ARBA" id="ARBA00022475"/>
    </source>
</evidence>
<evidence type="ECO:0000256" key="5">
    <source>
        <dbReference type="ARBA" id="ARBA00023136"/>
    </source>
</evidence>
<dbReference type="GO" id="GO:0004888">
    <property type="term" value="F:transmembrane signaling receptor activity"/>
    <property type="evidence" value="ECO:0007669"/>
    <property type="project" value="InterPro"/>
</dbReference>
<evidence type="ECO:0000256" key="7">
    <source>
        <dbReference type="SAM" id="Phobius"/>
    </source>
</evidence>
<keyword evidence="4 7" id="KW-1133">Transmembrane helix</keyword>
<evidence type="ECO:0000256" key="3">
    <source>
        <dbReference type="ARBA" id="ARBA00022692"/>
    </source>
</evidence>